<dbReference type="Pfam" id="PF00089">
    <property type="entry name" value="Trypsin"/>
    <property type="match status" value="1"/>
</dbReference>
<evidence type="ECO:0000259" key="2">
    <source>
        <dbReference type="PROSITE" id="PS50240"/>
    </source>
</evidence>
<accession>A0ABS7XBU8</accession>
<evidence type="ECO:0000313" key="3">
    <source>
        <dbReference type="EMBL" id="MBZ9613038.1"/>
    </source>
</evidence>
<keyword evidence="4" id="KW-1185">Reference proteome</keyword>
<dbReference type="Gene3D" id="2.40.10.10">
    <property type="entry name" value="Trypsin-like serine proteases"/>
    <property type="match status" value="1"/>
</dbReference>
<dbReference type="Proteomes" id="UP000663814">
    <property type="component" value="Unassembled WGS sequence"/>
</dbReference>
<dbReference type="PANTHER" id="PTHR24258:SF140">
    <property type="entry name" value="BCDNA.GH08420-RELATED"/>
    <property type="match status" value="1"/>
</dbReference>
<dbReference type="InterPro" id="IPR001254">
    <property type="entry name" value="Trypsin_dom"/>
</dbReference>
<keyword evidence="3" id="KW-0378">Hydrolase</keyword>
<dbReference type="EMBL" id="JAERPS020000006">
    <property type="protein sequence ID" value="MBZ9613038.1"/>
    <property type="molecule type" value="Genomic_DNA"/>
</dbReference>
<feature type="domain" description="Peptidase S1" evidence="2">
    <location>
        <begin position="28"/>
        <end position="246"/>
    </location>
</feature>
<dbReference type="InterPro" id="IPR001314">
    <property type="entry name" value="Peptidase_S1A"/>
</dbReference>
<gene>
    <name evidence="3" type="ORF">I4W93_015725</name>
</gene>
<evidence type="ECO:0000256" key="1">
    <source>
        <dbReference type="SAM" id="SignalP"/>
    </source>
</evidence>
<dbReference type="RefSeq" id="WP_205311748.1">
    <property type="nucleotide sequence ID" value="NZ_JAERPS020000006.1"/>
</dbReference>
<dbReference type="SMART" id="SM00020">
    <property type="entry name" value="Tryp_SPc"/>
    <property type="match status" value="1"/>
</dbReference>
<dbReference type="InterPro" id="IPR009003">
    <property type="entry name" value="Peptidase_S1_PA"/>
</dbReference>
<dbReference type="PROSITE" id="PS50240">
    <property type="entry name" value="TRYPSIN_DOM"/>
    <property type="match status" value="1"/>
</dbReference>
<reference evidence="3 4" key="1">
    <citation type="submission" date="2021-08" db="EMBL/GenBank/DDBJ databases">
        <title>Rheinheimera aquimaris sp. nov., isolated from seawater of the East Sea in Korea.</title>
        <authorList>
            <person name="Kim K.H."/>
            <person name="Wenting R."/>
            <person name="Kim K.R."/>
            <person name="Jeon C.O."/>
        </authorList>
    </citation>
    <scope>NUCLEOTIDE SEQUENCE [LARGE SCALE GENOMIC DNA]</scope>
    <source>
        <strain evidence="3 4">MA-13</strain>
    </source>
</reference>
<comment type="caution">
    <text evidence="3">The sequence shown here is derived from an EMBL/GenBank/DDBJ whole genome shotgun (WGS) entry which is preliminary data.</text>
</comment>
<protein>
    <submittedName>
        <fullName evidence="3">Trypsin-like serine protease</fullName>
        <ecNumber evidence="3">3.4.21.-</ecNumber>
    </submittedName>
</protein>
<dbReference type="PROSITE" id="PS51257">
    <property type="entry name" value="PROKAR_LIPOPROTEIN"/>
    <property type="match status" value="1"/>
</dbReference>
<feature type="chain" id="PRO_5047488569" evidence="1">
    <location>
        <begin position="22"/>
        <end position="278"/>
    </location>
</feature>
<sequence>MNLSRLFVIAAAALLSWQACAIVIRHDVADQQYWATTADFPPLATLYTIGVHGSLIAPQWIVTAAHAVFCVEPGAHIQVGGQQFAVSAVYAHAGYRLDKDNDIALIKLQQPVTALAAARLYRDTDEQGQALWFIGAGASGNGNTGQTISLKQNNGQLRKAQNTVRSTSATELFFRFDKGNSALPLEGVSGNGDSGGPAFIRRGEDFYLLGVSSRANSWFKAVGEYGVEEAYSRISHHAGWLEAVMAESPQQLTQHTTQNRFIPPGTADLPQLCARLNF</sequence>
<dbReference type="GO" id="GO:0016787">
    <property type="term" value="F:hydrolase activity"/>
    <property type="evidence" value="ECO:0007669"/>
    <property type="project" value="UniProtKB-KW"/>
</dbReference>
<organism evidence="3 4">
    <name type="scientific">Rheinheimera maricola</name>
    <dbReference type="NCBI Taxonomy" id="2793282"/>
    <lineage>
        <taxon>Bacteria</taxon>
        <taxon>Pseudomonadati</taxon>
        <taxon>Pseudomonadota</taxon>
        <taxon>Gammaproteobacteria</taxon>
        <taxon>Chromatiales</taxon>
        <taxon>Chromatiaceae</taxon>
        <taxon>Rheinheimera</taxon>
    </lineage>
</organism>
<dbReference type="EC" id="3.4.21.-" evidence="3"/>
<name>A0ABS7XBU8_9GAMM</name>
<evidence type="ECO:0000313" key="4">
    <source>
        <dbReference type="Proteomes" id="UP000663814"/>
    </source>
</evidence>
<proteinExistence type="predicted"/>
<dbReference type="PANTHER" id="PTHR24258">
    <property type="entry name" value="SERINE PROTEASE-RELATED"/>
    <property type="match status" value="1"/>
</dbReference>
<dbReference type="PRINTS" id="PR00722">
    <property type="entry name" value="CHYMOTRYPSIN"/>
</dbReference>
<dbReference type="SUPFAM" id="SSF50494">
    <property type="entry name" value="Trypsin-like serine proteases"/>
    <property type="match status" value="1"/>
</dbReference>
<dbReference type="InterPro" id="IPR043504">
    <property type="entry name" value="Peptidase_S1_PA_chymotrypsin"/>
</dbReference>
<feature type="signal peptide" evidence="1">
    <location>
        <begin position="1"/>
        <end position="21"/>
    </location>
</feature>
<keyword evidence="1" id="KW-0732">Signal</keyword>